<dbReference type="Proteomes" id="UP000828390">
    <property type="component" value="Unassembled WGS sequence"/>
</dbReference>
<evidence type="ECO:0000256" key="1">
    <source>
        <dbReference type="SAM" id="MobiDB-lite"/>
    </source>
</evidence>
<feature type="compositionally biased region" description="Low complexity" evidence="1">
    <location>
        <begin position="397"/>
        <end position="407"/>
    </location>
</feature>
<feature type="region of interest" description="Disordered" evidence="1">
    <location>
        <begin position="196"/>
        <end position="216"/>
    </location>
</feature>
<dbReference type="AlphaFoldDB" id="A0A9D4KRV6"/>
<evidence type="ECO:0000313" key="4">
    <source>
        <dbReference type="Proteomes" id="UP000828390"/>
    </source>
</evidence>
<feature type="transmembrane region" description="Helical" evidence="2">
    <location>
        <begin position="169"/>
        <end position="191"/>
    </location>
</feature>
<accession>A0A9D4KRV6</accession>
<feature type="compositionally biased region" description="Basic and acidic residues" evidence="1">
    <location>
        <begin position="408"/>
        <end position="418"/>
    </location>
</feature>
<dbReference type="EMBL" id="JAIWYP010000003">
    <property type="protein sequence ID" value="KAH3844660.1"/>
    <property type="molecule type" value="Genomic_DNA"/>
</dbReference>
<comment type="caution">
    <text evidence="3">The sequence shown here is derived from an EMBL/GenBank/DDBJ whole genome shotgun (WGS) entry which is preliminary data.</text>
</comment>
<feature type="region of interest" description="Disordered" evidence="1">
    <location>
        <begin position="353"/>
        <end position="450"/>
    </location>
</feature>
<organism evidence="3 4">
    <name type="scientific">Dreissena polymorpha</name>
    <name type="common">Zebra mussel</name>
    <name type="synonym">Mytilus polymorpha</name>
    <dbReference type="NCBI Taxonomy" id="45954"/>
    <lineage>
        <taxon>Eukaryota</taxon>
        <taxon>Metazoa</taxon>
        <taxon>Spiralia</taxon>
        <taxon>Lophotrochozoa</taxon>
        <taxon>Mollusca</taxon>
        <taxon>Bivalvia</taxon>
        <taxon>Autobranchia</taxon>
        <taxon>Heteroconchia</taxon>
        <taxon>Euheterodonta</taxon>
        <taxon>Imparidentia</taxon>
        <taxon>Neoheterodontei</taxon>
        <taxon>Myida</taxon>
        <taxon>Dreissenoidea</taxon>
        <taxon>Dreissenidae</taxon>
        <taxon>Dreissena</taxon>
    </lineage>
</organism>
<reference evidence="3" key="2">
    <citation type="submission" date="2020-11" db="EMBL/GenBank/DDBJ databases">
        <authorList>
            <person name="McCartney M.A."/>
            <person name="Auch B."/>
            <person name="Kono T."/>
            <person name="Mallez S."/>
            <person name="Becker A."/>
            <person name="Gohl D.M."/>
            <person name="Silverstein K.A.T."/>
            <person name="Koren S."/>
            <person name="Bechman K.B."/>
            <person name="Herman A."/>
            <person name="Abrahante J.E."/>
            <person name="Garbe J."/>
        </authorList>
    </citation>
    <scope>NUCLEOTIDE SEQUENCE</scope>
    <source>
        <strain evidence="3">Duluth1</strain>
        <tissue evidence="3">Whole animal</tissue>
    </source>
</reference>
<proteinExistence type="predicted"/>
<evidence type="ECO:0000256" key="2">
    <source>
        <dbReference type="SAM" id="Phobius"/>
    </source>
</evidence>
<gene>
    <name evidence="3" type="ORF">DPMN_086919</name>
</gene>
<protein>
    <submittedName>
        <fullName evidence="3">Uncharacterized protein</fullName>
    </submittedName>
</protein>
<feature type="compositionally biased region" description="Low complexity" evidence="1">
    <location>
        <begin position="57"/>
        <end position="73"/>
    </location>
</feature>
<dbReference type="OrthoDB" id="6212257at2759"/>
<feature type="region of interest" description="Disordered" evidence="1">
    <location>
        <begin position="57"/>
        <end position="84"/>
    </location>
</feature>
<feature type="compositionally biased region" description="Polar residues" evidence="1">
    <location>
        <begin position="74"/>
        <end position="84"/>
    </location>
</feature>
<keyword evidence="2" id="KW-0472">Membrane</keyword>
<keyword evidence="2" id="KW-1133">Transmembrane helix</keyword>
<keyword evidence="2" id="KW-0812">Transmembrane</keyword>
<evidence type="ECO:0000313" key="3">
    <source>
        <dbReference type="EMBL" id="KAH3844660.1"/>
    </source>
</evidence>
<name>A0A9D4KRV6_DREPO</name>
<feature type="compositionally biased region" description="Basic and acidic residues" evidence="1">
    <location>
        <begin position="196"/>
        <end position="206"/>
    </location>
</feature>
<reference evidence="3" key="1">
    <citation type="journal article" date="2019" name="bioRxiv">
        <title>The Genome of the Zebra Mussel, Dreissena polymorpha: A Resource for Invasive Species Research.</title>
        <authorList>
            <person name="McCartney M.A."/>
            <person name="Auch B."/>
            <person name="Kono T."/>
            <person name="Mallez S."/>
            <person name="Zhang Y."/>
            <person name="Obille A."/>
            <person name="Becker A."/>
            <person name="Abrahante J.E."/>
            <person name="Garbe J."/>
            <person name="Badalamenti J.P."/>
            <person name="Herman A."/>
            <person name="Mangelson H."/>
            <person name="Liachko I."/>
            <person name="Sullivan S."/>
            <person name="Sone E.D."/>
            <person name="Koren S."/>
            <person name="Silverstein K.A.T."/>
            <person name="Beckman K.B."/>
            <person name="Gohl D.M."/>
        </authorList>
    </citation>
    <scope>NUCLEOTIDE SEQUENCE</scope>
    <source>
        <strain evidence="3">Duluth1</strain>
        <tissue evidence="3">Whole animal</tissue>
    </source>
</reference>
<sequence>MRFCIDSRDCAPCPPLFFDDVYNLLITTATSLNYTTSDIDYIRVKCKIDIPTTTATTTTTSTTTTVPPTSSTTLGPASTTGLTETTRVDHVTSSVTPTIAHNSTFSTSGHTSISTVYQEISSSSTTPASSNNTGIPTVYPNTTFTENVTPNVTSKHVVANWSPCNDLCMIGVLTGGVCILITMLALVAVLLRKQGGEDRKKSERASRSRRRRQFTDIPNTDLYDSIEIDDSTPSNRNSGSSFIRRSMDFTRSTTYDNPAYRRSFELRPTSYRSSWYDPDAANYEYSLTNANLVTRKQTSPKWRSVSNSRLQETRGNANHEIGEQKRSNSKTSLHHYVPKIFHTGSDNVISRGTRVSVSPERQCHNGHLPAKIDNRHKSQSGRRNNCDSKPHDNGPAYSPSFRPSFRSRSYDPDLHSATEGRPTVEYFTVDNRKKKSKRNQRHDYESNNRFFTPSGYDRNYGYVNQFPDEFDRHGTFGLSSSDHTFHRNEPCVMVSRAPNGNIMTSMRSPSQRAPIKMADNVHDGRQVASVRPIRQDGVFMFQTKL</sequence>
<keyword evidence="4" id="KW-1185">Reference proteome</keyword>